<proteinExistence type="predicted"/>
<protein>
    <submittedName>
        <fullName evidence="1">Uncharacterized protein</fullName>
    </submittedName>
</protein>
<dbReference type="InParanoid" id="A0A0D0AJB1"/>
<dbReference type="AlphaFoldDB" id="A0A0D0AJB1"/>
<sequence>MRNHVLLWCCENFPQDSKLRFVSTLGVQCEYCNRHCLLRIQERRITAEPESMRKRSSVVEYGWSR</sequence>
<reference evidence="1 2" key="1">
    <citation type="submission" date="2014-04" db="EMBL/GenBank/DDBJ databases">
        <authorList>
            <consortium name="DOE Joint Genome Institute"/>
            <person name="Kuo A."/>
            <person name="Ruytinx J."/>
            <person name="Rineau F."/>
            <person name="Colpaert J."/>
            <person name="Kohler A."/>
            <person name="Nagy L.G."/>
            <person name="Floudas D."/>
            <person name="Copeland A."/>
            <person name="Barry K.W."/>
            <person name="Cichocki N."/>
            <person name="Veneault-Fourrey C."/>
            <person name="LaButti K."/>
            <person name="Lindquist E.A."/>
            <person name="Lipzen A."/>
            <person name="Lundell T."/>
            <person name="Morin E."/>
            <person name="Murat C."/>
            <person name="Sun H."/>
            <person name="Tunlid A."/>
            <person name="Henrissat B."/>
            <person name="Grigoriev I.V."/>
            <person name="Hibbett D.S."/>
            <person name="Martin F."/>
            <person name="Nordberg H.P."/>
            <person name="Cantor M.N."/>
            <person name="Hua S.X."/>
        </authorList>
    </citation>
    <scope>NUCLEOTIDE SEQUENCE [LARGE SCALE GENOMIC DNA]</scope>
    <source>
        <strain evidence="1 2">UH-Slu-Lm8-n1</strain>
    </source>
</reference>
<name>A0A0D0AJB1_9AGAM</name>
<accession>A0A0D0AJB1</accession>
<dbReference type="HOGENOM" id="CLU_2851216_0_0_1"/>
<organism evidence="1 2">
    <name type="scientific">Suillus luteus UH-Slu-Lm8-n1</name>
    <dbReference type="NCBI Taxonomy" id="930992"/>
    <lineage>
        <taxon>Eukaryota</taxon>
        <taxon>Fungi</taxon>
        <taxon>Dikarya</taxon>
        <taxon>Basidiomycota</taxon>
        <taxon>Agaricomycotina</taxon>
        <taxon>Agaricomycetes</taxon>
        <taxon>Agaricomycetidae</taxon>
        <taxon>Boletales</taxon>
        <taxon>Suillineae</taxon>
        <taxon>Suillaceae</taxon>
        <taxon>Suillus</taxon>
    </lineage>
</organism>
<dbReference type="Proteomes" id="UP000054485">
    <property type="component" value="Unassembled WGS sequence"/>
</dbReference>
<keyword evidence="2" id="KW-1185">Reference proteome</keyword>
<dbReference type="EMBL" id="KN835253">
    <property type="protein sequence ID" value="KIK41926.1"/>
    <property type="molecule type" value="Genomic_DNA"/>
</dbReference>
<reference evidence="2" key="2">
    <citation type="submission" date="2015-01" db="EMBL/GenBank/DDBJ databases">
        <title>Evolutionary Origins and Diversification of the Mycorrhizal Mutualists.</title>
        <authorList>
            <consortium name="DOE Joint Genome Institute"/>
            <consortium name="Mycorrhizal Genomics Consortium"/>
            <person name="Kohler A."/>
            <person name="Kuo A."/>
            <person name="Nagy L.G."/>
            <person name="Floudas D."/>
            <person name="Copeland A."/>
            <person name="Barry K.W."/>
            <person name="Cichocki N."/>
            <person name="Veneault-Fourrey C."/>
            <person name="LaButti K."/>
            <person name="Lindquist E.A."/>
            <person name="Lipzen A."/>
            <person name="Lundell T."/>
            <person name="Morin E."/>
            <person name="Murat C."/>
            <person name="Riley R."/>
            <person name="Ohm R."/>
            <person name="Sun H."/>
            <person name="Tunlid A."/>
            <person name="Henrissat B."/>
            <person name="Grigoriev I.V."/>
            <person name="Hibbett D.S."/>
            <person name="Martin F."/>
        </authorList>
    </citation>
    <scope>NUCLEOTIDE SEQUENCE [LARGE SCALE GENOMIC DNA]</scope>
    <source>
        <strain evidence="2">UH-Slu-Lm8-n1</strain>
    </source>
</reference>
<dbReference type="OrthoDB" id="10467475at2759"/>
<evidence type="ECO:0000313" key="2">
    <source>
        <dbReference type="Proteomes" id="UP000054485"/>
    </source>
</evidence>
<evidence type="ECO:0000313" key="1">
    <source>
        <dbReference type="EMBL" id="KIK41926.1"/>
    </source>
</evidence>
<gene>
    <name evidence="1" type="ORF">CY34DRAFT_805492</name>
</gene>